<dbReference type="GO" id="GO:0000049">
    <property type="term" value="F:tRNA binding"/>
    <property type="evidence" value="ECO:0007669"/>
    <property type="project" value="InterPro"/>
</dbReference>
<keyword evidence="2" id="KW-0819">tRNA processing</keyword>
<dbReference type="GO" id="GO:0016783">
    <property type="term" value="F:sulfurtransferase activity"/>
    <property type="evidence" value="ECO:0007669"/>
    <property type="project" value="TreeGrafter"/>
</dbReference>
<dbReference type="Proteomes" id="UP000614601">
    <property type="component" value="Unassembled WGS sequence"/>
</dbReference>
<proteinExistence type="predicted"/>
<evidence type="ECO:0000313" key="4">
    <source>
        <dbReference type="Proteomes" id="UP000614601"/>
    </source>
</evidence>
<keyword evidence="4" id="KW-1185">Reference proteome</keyword>
<evidence type="ECO:0000256" key="2">
    <source>
        <dbReference type="ARBA" id="ARBA00022694"/>
    </source>
</evidence>
<dbReference type="EMBL" id="CAJFCW020000006">
    <property type="protein sequence ID" value="CAG9126620.1"/>
    <property type="molecule type" value="Genomic_DNA"/>
</dbReference>
<dbReference type="PANTHER" id="PTHR20882:SF14">
    <property type="entry name" value="CYTOPLASMIC TRNA 2-THIOLATION PROTEIN 2"/>
    <property type="match status" value="1"/>
</dbReference>
<dbReference type="PANTHER" id="PTHR20882">
    <property type="entry name" value="CYTOPLASMIC TRNA 2-THIOLATION PROTEIN 2"/>
    <property type="match status" value="1"/>
</dbReference>
<dbReference type="Proteomes" id="UP000783686">
    <property type="component" value="Unassembled WGS sequence"/>
</dbReference>
<keyword evidence="1" id="KW-0963">Cytoplasm</keyword>
<dbReference type="Gene3D" id="3.40.50.620">
    <property type="entry name" value="HUPs"/>
    <property type="match status" value="1"/>
</dbReference>
<accession>A0A811LIK2</accession>
<gene>
    <name evidence="3" type="ORF">BOKJ2_LOCUS13474</name>
</gene>
<dbReference type="GO" id="GO:0005829">
    <property type="term" value="C:cytosol"/>
    <property type="evidence" value="ECO:0007669"/>
    <property type="project" value="TreeGrafter"/>
</dbReference>
<protein>
    <recommendedName>
        <fullName evidence="5">Cytoplasmic tRNA 2-thiolation protein 2</fullName>
    </recommendedName>
</protein>
<sequence length="316" mass="35353">MSRLCIKCKKPGEYCSLETTKVLFCGDCYLESIKQKFRSAVSKSKLFKRQGTTNILVVGFNDVRTSALLKLIDESYDERKAGFLSPKVYYVDFSGNEGSQTLDKVDGVNIVKVSAVLNEFSGDSNAASYANLKRYLPDNASLKDEVDRLMFDYFIYHLAEKLGVNIVFTSENAELIAQKTLNVTCMGRAEMIPFVTDVLDDRHSSISIVRPLRNITNTEIAFLTGKLPSTDYGSSVSSKFLENLVSQGYPGTVSTVLSVANKIQVKTEEEEDKRSSECWLCKQRSNSDQCQGCSSFISQIPQRDLFLKAFNRGIKQ</sequence>
<dbReference type="InterPro" id="IPR019407">
    <property type="entry name" value="CTU2"/>
</dbReference>
<evidence type="ECO:0000256" key="1">
    <source>
        <dbReference type="ARBA" id="ARBA00022490"/>
    </source>
</evidence>
<dbReference type="EMBL" id="CAJFDH010000006">
    <property type="protein sequence ID" value="CAD5229415.1"/>
    <property type="molecule type" value="Genomic_DNA"/>
</dbReference>
<comment type="caution">
    <text evidence="3">The sequence shown here is derived from an EMBL/GenBank/DDBJ whole genome shotgun (WGS) entry which is preliminary data.</text>
</comment>
<evidence type="ECO:0008006" key="5">
    <source>
        <dbReference type="Google" id="ProtNLM"/>
    </source>
</evidence>
<organism evidence="3 4">
    <name type="scientific">Bursaphelenchus okinawaensis</name>
    <dbReference type="NCBI Taxonomy" id="465554"/>
    <lineage>
        <taxon>Eukaryota</taxon>
        <taxon>Metazoa</taxon>
        <taxon>Ecdysozoa</taxon>
        <taxon>Nematoda</taxon>
        <taxon>Chromadorea</taxon>
        <taxon>Rhabditida</taxon>
        <taxon>Tylenchina</taxon>
        <taxon>Tylenchomorpha</taxon>
        <taxon>Aphelenchoidea</taxon>
        <taxon>Aphelenchoididae</taxon>
        <taxon>Bursaphelenchus</taxon>
    </lineage>
</organism>
<dbReference type="InterPro" id="IPR014729">
    <property type="entry name" value="Rossmann-like_a/b/a_fold"/>
</dbReference>
<dbReference type="Pfam" id="PF10288">
    <property type="entry name" value="CTU2"/>
    <property type="match status" value="1"/>
</dbReference>
<dbReference type="OrthoDB" id="25129at2759"/>
<evidence type="ECO:0000313" key="3">
    <source>
        <dbReference type="EMBL" id="CAD5229415.1"/>
    </source>
</evidence>
<dbReference type="GO" id="GO:0002143">
    <property type="term" value="P:tRNA wobble position uridine thiolation"/>
    <property type="evidence" value="ECO:0007669"/>
    <property type="project" value="TreeGrafter"/>
</dbReference>
<dbReference type="AlphaFoldDB" id="A0A811LIK2"/>
<name>A0A811LIK2_9BILA</name>
<reference evidence="3" key="1">
    <citation type="submission" date="2020-09" db="EMBL/GenBank/DDBJ databases">
        <authorList>
            <person name="Kikuchi T."/>
        </authorList>
    </citation>
    <scope>NUCLEOTIDE SEQUENCE</scope>
    <source>
        <strain evidence="3">SH1</strain>
    </source>
</reference>